<proteinExistence type="predicted"/>
<feature type="transmembrane region" description="Helical" evidence="1">
    <location>
        <begin position="113"/>
        <end position="132"/>
    </location>
</feature>
<sequence length="157" mass="16949">MGIADIALGAAPIAGGALLGVAAGGLRGPDVRGAIKADIELLDKIPEENVELRAALRKSINERIADLIAATEKTRELREIAASYKGNWRDIVVFVCAVLFTIVWWNVPHSRSNWLVMFILLIALSGVVALYASRGIIRALGSLRKAHHHEDDAHAGR</sequence>
<dbReference type="EMBL" id="AP022596">
    <property type="protein sequence ID" value="BBY66264.1"/>
    <property type="molecule type" value="Genomic_DNA"/>
</dbReference>
<dbReference type="AlphaFoldDB" id="A0A7I7TAK2"/>
<name>A0A7I7TAK2_9MYCO</name>
<keyword evidence="1" id="KW-0472">Membrane</keyword>
<reference evidence="2 3" key="1">
    <citation type="journal article" date="2019" name="Emerg. Microbes Infect.">
        <title>Comprehensive subspecies identification of 175 nontuberculous mycobacteria species based on 7547 genomic profiles.</title>
        <authorList>
            <person name="Matsumoto Y."/>
            <person name="Kinjo T."/>
            <person name="Motooka D."/>
            <person name="Nabeya D."/>
            <person name="Jung N."/>
            <person name="Uechi K."/>
            <person name="Horii T."/>
            <person name="Iida T."/>
            <person name="Fujita J."/>
            <person name="Nakamura S."/>
        </authorList>
    </citation>
    <scope>NUCLEOTIDE SEQUENCE [LARGE SCALE GENOMIC DNA]</scope>
    <source>
        <strain evidence="2 3">JCM 30396</strain>
    </source>
</reference>
<dbReference type="Proteomes" id="UP000467148">
    <property type="component" value="Chromosome"/>
</dbReference>
<keyword evidence="1" id="KW-1133">Transmembrane helix</keyword>
<evidence type="ECO:0000313" key="3">
    <source>
        <dbReference type="Proteomes" id="UP000467148"/>
    </source>
</evidence>
<accession>A0A7I7TAK2</accession>
<evidence type="ECO:0000256" key="1">
    <source>
        <dbReference type="SAM" id="Phobius"/>
    </source>
</evidence>
<keyword evidence="3" id="KW-1185">Reference proteome</keyword>
<protein>
    <submittedName>
        <fullName evidence="2">Uncharacterized protein</fullName>
    </submittedName>
</protein>
<feature type="transmembrane region" description="Helical" evidence="1">
    <location>
        <begin position="6"/>
        <end position="26"/>
    </location>
</feature>
<dbReference type="RefSeq" id="WP_163750213.1">
    <property type="nucleotide sequence ID" value="NZ_AP022596.1"/>
</dbReference>
<keyword evidence="1" id="KW-0812">Transmembrane</keyword>
<organism evidence="2 3">
    <name type="scientific">Mycolicibacterium helvum</name>
    <dbReference type="NCBI Taxonomy" id="1534349"/>
    <lineage>
        <taxon>Bacteria</taxon>
        <taxon>Bacillati</taxon>
        <taxon>Actinomycetota</taxon>
        <taxon>Actinomycetes</taxon>
        <taxon>Mycobacteriales</taxon>
        <taxon>Mycobacteriaceae</taxon>
        <taxon>Mycolicibacterium</taxon>
    </lineage>
</organism>
<evidence type="ECO:0000313" key="2">
    <source>
        <dbReference type="EMBL" id="BBY66264.1"/>
    </source>
</evidence>
<dbReference type="KEGG" id="mhev:MHEL_45070"/>
<gene>
    <name evidence="2" type="ORF">MHEL_45070</name>
</gene>
<feature type="transmembrane region" description="Helical" evidence="1">
    <location>
        <begin position="88"/>
        <end position="107"/>
    </location>
</feature>